<reference evidence="2" key="1">
    <citation type="submission" date="2019-08" db="EMBL/GenBank/DDBJ databases">
        <authorList>
            <person name="Kucharzyk K."/>
            <person name="Murdoch R.W."/>
            <person name="Higgins S."/>
            <person name="Loffler F."/>
        </authorList>
    </citation>
    <scope>NUCLEOTIDE SEQUENCE</scope>
</reference>
<feature type="compositionally biased region" description="Basic and acidic residues" evidence="1">
    <location>
        <begin position="181"/>
        <end position="192"/>
    </location>
</feature>
<feature type="region of interest" description="Disordered" evidence="1">
    <location>
        <begin position="92"/>
        <end position="111"/>
    </location>
</feature>
<feature type="compositionally biased region" description="Basic and acidic residues" evidence="1">
    <location>
        <begin position="162"/>
        <end position="171"/>
    </location>
</feature>
<proteinExistence type="predicted"/>
<dbReference type="EMBL" id="VSSQ01038729">
    <property type="protein sequence ID" value="MPM91701.1"/>
    <property type="molecule type" value="Genomic_DNA"/>
</dbReference>
<sequence length="192" mass="22064">MVSGNRNSQNGFASLRVVSIRKMKVFFRSIANDRNVKPFTVCRLNQIDGLVVIHHARSVYRNNKIALLHTSRIRCGIRIYFVHLRHDVAESRKRNNGCDKRKQKVHNRAGKHNDDALPNFFKIKRTPILNLFVLAVEAAHAADGQRSYGILNSVFGRFPEHRPHADGEFQNRKTQSAPGKKMAELVNHHQQR</sequence>
<feature type="region of interest" description="Disordered" evidence="1">
    <location>
        <begin position="162"/>
        <end position="192"/>
    </location>
</feature>
<evidence type="ECO:0000256" key="1">
    <source>
        <dbReference type="SAM" id="MobiDB-lite"/>
    </source>
</evidence>
<protein>
    <submittedName>
        <fullName evidence="2">Uncharacterized protein</fullName>
    </submittedName>
</protein>
<feature type="compositionally biased region" description="Basic residues" evidence="1">
    <location>
        <begin position="101"/>
        <end position="110"/>
    </location>
</feature>
<evidence type="ECO:0000313" key="2">
    <source>
        <dbReference type="EMBL" id="MPM91701.1"/>
    </source>
</evidence>
<gene>
    <name evidence="2" type="ORF">SDC9_138833</name>
</gene>
<organism evidence="2">
    <name type="scientific">bioreactor metagenome</name>
    <dbReference type="NCBI Taxonomy" id="1076179"/>
    <lineage>
        <taxon>unclassified sequences</taxon>
        <taxon>metagenomes</taxon>
        <taxon>ecological metagenomes</taxon>
    </lineage>
</organism>
<accession>A0A645DQX8</accession>
<name>A0A645DQX8_9ZZZZ</name>
<comment type="caution">
    <text evidence="2">The sequence shown here is derived from an EMBL/GenBank/DDBJ whole genome shotgun (WGS) entry which is preliminary data.</text>
</comment>
<dbReference type="AlphaFoldDB" id="A0A645DQX8"/>